<dbReference type="EnsemblPlants" id="OPUNC12G13050.1">
    <property type="protein sequence ID" value="OPUNC12G13050.1"/>
    <property type="gene ID" value="OPUNC12G13050"/>
</dbReference>
<reference evidence="2" key="2">
    <citation type="submission" date="2018-05" db="EMBL/GenBank/DDBJ databases">
        <title>OpunRS2 (Oryza punctata Reference Sequence Version 2).</title>
        <authorList>
            <person name="Zhang J."/>
            <person name="Kudrna D."/>
            <person name="Lee S."/>
            <person name="Talag J."/>
            <person name="Welchert J."/>
            <person name="Wing R.A."/>
        </authorList>
    </citation>
    <scope>NUCLEOTIDE SEQUENCE [LARGE SCALE GENOMIC DNA]</scope>
</reference>
<evidence type="ECO:0000313" key="3">
    <source>
        <dbReference type="Proteomes" id="UP000026962"/>
    </source>
</evidence>
<dbReference type="AlphaFoldDB" id="A0A0E0MN57"/>
<dbReference type="HOGENOM" id="CLU_1368140_0_0_1"/>
<protein>
    <submittedName>
        <fullName evidence="2">Uncharacterized protein</fullName>
    </submittedName>
</protein>
<accession>A0A0E0MN57</accession>
<evidence type="ECO:0000313" key="2">
    <source>
        <dbReference type="EnsemblPlants" id="OPUNC12G13050.1"/>
    </source>
</evidence>
<evidence type="ECO:0000256" key="1">
    <source>
        <dbReference type="SAM" id="MobiDB-lite"/>
    </source>
</evidence>
<reference evidence="2" key="1">
    <citation type="submission" date="2015-04" db="UniProtKB">
        <authorList>
            <consortium name="EnsemblPlants"/>
        </authorList>
    </citation>
    <scope>IDENTIFICATION</scope>
</reference>
<proteinExistence type="predicted"/>
<organism evidence="2">
    <name type="scientific">Oryza punctata</name>
    <name type="common">Red rice</name>
    <dbReference type="NCBI Taxonomy" id="4537"/>
    <lineage>
        <taxon>Eukaryota</taxon>
        <taxon>Viridiplantae</taxon>
        <taxon>Streptophyta</taxon>
        <taxon>Embryophyta</taxon>
        <taxon>Tracheophyta</taxon>
        <taxon>Spermatophyta</taxon>
        <taxon>Magnoliopsida</taxon>
        <taxon>Liliopsida</taxon>
        <taxon>Poales</taxon>
        <taxon>Poaceae</taxon>
        <taxon>BOP clade</taxon>
        <taxon>Oryzoideae</taxon>
        <taxon>Oryzeae</taxon>
        <taxon>Oryzinae</taxon>
        <taxon>Oryza</taxon>
    </lineage>
</organism>
<feature type="compositionally biased region" description="Low complexity" evidence="1">
    <location>
        <begin position="9"/>
        <end position="27"/>
    </location>
</feature>
<name>A0A0E0MN57_ORYPU</name>
<keyword evidence="3" id="KW-1185">Reference proteome</keyword>
<feature type="region of interest" description="Disordered" evidence="1">
    <location>
        <begin position="1"/>
        <end position="30"/>
    </location>
</feature>
<sequence length="200" mass="22215">MTAGEAAFSCGSMRGSVGSGRSSLGCGEQRQRPPLCRIRREGRQQAAATSPNLRLAVVTGWRQAAAPSPLLRIQKAGMNSFMEATTNERSEPKFYKLMKSDEVYEDQSKWVAMVGLEDDRGKTFHGLRERCGDETRRFMERPNDNEITIGDDTNLGEPITLRLTFIRYSMAIAQGYGVTLAIPVPVLNSREQQITVNVLN</sequence>
<dbReference type="Proteomes" id="UP000026962">
    <property type="component" value="Chromosome 12"/>
</dbReference>
<dbReference type="Gramene" id="OPUNC12G13050.1">
    <property type="protein sequence ID" value="OPUNC12G13050.1"/>
    <property type="gene ID" value="OPUNC12G13050"/>
</dbReference>